<feature type="non-terminal residue" evidence="1">
    <location>
        <position position="1"/>
    </location>
</feature>
<comment type="caution">
    <text evidence="1">The sequence shown here is derived from an EMBL/GenBank/DDBJ whole genome shotgun (WGS) entry which is preliminary data.</text>
</comment>
<name>A0A7V8NWD5_9BACT</name>
<protein>
    <submittedName>
        <fullName evidence="1">Uncharacterized protein</fullName>
    </submittedName>
</protein>
<proteinExistence type="predicted"/>
<organism evidence="1 2">
    <name type="scientific">Candidatus Acidiferrum panamense</name>
    <dbReference type="NCBI Taxonomy" id="2741543"/>
    <lineage>
        <taxon>Bacteria</taxon>
        <taxon>Pseudomonadati</taxon>
        <taxon>Acidobacteriota</taxon>
        <taxon>Terriglobia</taxon>
        <taxon>Candidatus Acidiferrales</taxon>
        <taxon>Candidatus Acidiferrum</taxon>
    </lineage>
</organism>
<dbReference type="EMBL" id="JACDQQ010002615">
    <property type="protein sequence ID" value="MBA0088658.1"/>
    <property type="molecule type" value="Genomic_DNA"/>
</dbReference>
<dbReference type="AlphaFoldDB" id="A0A7V8NWD5"/>
<evidence type="ECO:0000313" key="2">
    <source>
        <dbReference type="Proteomes" id="UP000567293"/>
    </source>
</evidence>
<accession>A0A7V8NWD5</accession>
<sequence>YQEALEVIAGLRPVVDRFFEGVMVLAEKEEVRKNRLALLAQLLGEFTTIADFSEIGGDERAS</sequence>
<gene>
    <name evidence="1" type="ORF">HRJ53_27025</name>
</gene>
<dbReference type="Proteomes" id="UP000567293">
    <property type="component" value="Unassembled WGS sequence"/>
</dbReference>
<reference evidence="1" key="1">
    <citation type="submission" date="2020-06" db="EMBL/GenBank/DDBJ databases">
        <title>Legume-microbial interactions unlock mineral nutrients during tropical forest succession.</title>
        <authorList>
            <person name="Epihov D.Z."/>
        </authorList>
    </citation>
    <scope>NUCLEOTIDE SEQUENCE [LARGE SCALE GENOMIC DNA]</scope>
    <source>
        <strain evidence="1">Pan2503</strain>
    </source>
</reference>
<evidence type="ECO:0000313" key="1">
    <source>
        <dbReference type="EMBL" id="MBA0088658.1"/>
    </source>
</evidence>
<keyword evidence="2" id="KW-1185">Reference proteome</keyword>